<keyword evidence="2" id="KW-0677">Repeat</keyword>
<dbReference type="PROSITE" id="PS00028">
    <property type="entry name" value="ZINC_FINGER_C2H2_1"/>
    <property type="match status" value="3"/>
</dbReference>
<name>A0A226DY11_FOLCA</name>
<dbReference type="SMART" id="SM00355">
    <property type="entry name" value="ZnF_C2H2"/>
    <property type="match status" value="6"/>
</dbReference>
<proteinExistence type="predicted"/>
<dbReference type="OrthoDB" id="6713977at2759"/>
<dbReference type="GO" id="GO:0000981">
    <property type="term" value="F:DNA-binding transcription factor activity, RNA polymerase II-specific"/>
    <property type="evidence" value="ECO:0007669"/>
    <property type="project" value="TreeGrafter"/>
</dbReference>
<dbReference type="GO" id="GO:0005634">
    <property type="term" value="C:nucleus"/>
    <property type="evidence" value="ECO:0007669"/>
    <property type="project" value="TreeGrafter"/>
</dbReference>
<dbReference type="GO" id="GO:0008270">
    <property type="term" value="F:zinc ion binding"/>
    <property type="evidence" value="ECO:0007669"/>
    <property type="project" value="UniProtKB-KW"/>
</dbReference>
<feature type="region of interest" description="Disordered" evidence="6">
    <location>
        <begin position="466"/>
        <end position="496"/>
    </location>
</feature>
<dbReference type="EMBL" id="LNIX01000009">
    <property type="protein sequence ID" value="OXA49950.1"/>
    <property type="molecule type" value="Genomic_DNA"/>
</dbReference>
<evidence type="ECO:0000256" key="2">
    <source>
        <dbReference type="ARBA" id="ARBA00022737"/>
    </source>
</evidence>
<feature type="domain" description="C2H2-type" evidence="7">
    <location>
        <begin position="590"/>
        <end position="618"/>
    </location>
</feature>
<feature type="compositionally biased region" description="Acidic residues" evidence="6">
    <location>
        <begin position="51"/>
        <end position="61"/>
    </location>
</feature>
<comment type="caution">
    <text evidence="8">The sequence shown here is derived from an EMBL/GenBank/DDBJ whole genome shotgun (WGS) entry which is preliminary data.</text>
</comment>
<evidence type="ECO:0000259" key="7">
    <source>
        <dbReference type="PROSITE" id="PS50157"/>
    </source>
</evidence>
<evidence type="ECO:0000313" key="8">
    <source>
        <dbReference type="EMBL" id="OXA49950.1"/>
    </source>
</evidence>
<feature type="region of interest" description="Disordered" evidence="6">
    <location>
        <begin position="382"/>
        <end position="417"/>
    </location>
</feature>
<dbReference type="GO" id="GO:0000977">
    <property type="term" value="F:RNA polymerase II transcription regulatory region sequence-specific DNA binding"/>
    <property type="evidence" value="ECO:0007669"/>
    <property type="project" value="TreeGrafter"/>
</dbReference>
<evidence type="ECO:0000256" key="4">
    <source>
        <dbReference type="ARBA" id="ARBA00022833"/>
    </source>
</evidence>
<reference evidence="8 9" key="1">
    <citation type="submission" date="2015-12" db="EMBL/GenBank/DDBJ databases">
        <title>The genome of Folsomia candida.</title>
        <authorList>
            <person name="Faddeeva A."/>
            <person name="Derks M.F."/>
            <person name="Anvar Y."/>
            <person name="Smit S."/>
            <person name="Van Straalen N."/>
            <person name="Roelofs D."/>
        </authorList>
    </citation>
    <scope>NUCLEOTIDE SEQUENCE [LARGE SCALE GENOMIC DNA]</scope>
    <source>
        <strain evidence="8 9">VU population</strain>
        <tissue evidence="8">Whole body</tissue>
    </source>
</reference>
<keyword evidence="9" id="KW-1185">Reference proteome</keyword>
<dbReference type="SUPFAM" id="SSF57667">
    <property type="entry name" value="beta-beta-alpha zinc fingers"/>
    <property type="match status" value="2"/>
</dbReference>
<keyword evidence="4" id="KW-0862">Zinc</keyword>
<feature type="region of interest" description="Disordered" evidence="6">
    <location>
        <begin position="47"/>
        <end position="91"/>
    </location>
</feature>
<keyword evidence="3 5" id="KW-0863">Zinc-finger</keyword>
<protein>
    <submittedName>
        <fullName evidence="8">Zinc finger and SCAN domain-containing protein 5B</fullName>
    </submittedName>
</protein>
<dbReference type="PROSITE" id="PS50157">
    <property type="entry name" value="ZINC_FINGER_C2H2_2"/>
    <property type="match status" value="3"/>
</dbReference>
<dbReference type="InterPro" id="IPR013087">
    <property type="entry name" value="Znf_C2H2_type"/>
</dbReference>
<feature type="non-terminal residue" evidence="8">
    <location>
        <position position="1"/>
    </location>
</feature>
<evidence type="ECO:0000313" key="9">
    <source>
        <dbReference type="Proteomes" id="UP000198287"/>
    </source>
</evidence>
<feature type="compositionally biased region" description="Polar residues" evidence="6">
    <location>
        <begin position="486"/>
        <end position="496"/>
    </location>
</feature>
<dbReference type="PANTHER" id="PTHR24409">
    <property type="entry name" value="ZINC FINGER PROTEIN 142"/>
    <property type="match status" value="1"/>
</dbReference>
<evidence type="ECO:0000256" key="6">
    <source>
        <dbReference type="SAM" id="MobiDB-lite"/>
    </source>
</evidence>
<evidence type="ECO:0000256" key="5">
    <source>
        <dbReference type="PROSITE-ProRule" id="PRU00042"/>
    </source>
</evidence>
<organism evidence="8 9">
    <name type="scientific">Folsomia candida</name>
    <name type="common">Springtail</name>
    <dbReference type="NCBI Taxonomy" id="158441"/>
    <lineage>
        <taxon>Eukaryota</taxon>
        <taxon>Metazoa</taxon>
        <taxon>Ecdysozoa</taxon>
        <taxon>Arthropoda</taxon>
        <taxon>Hexapoda</taxon>
        <taxon>Collembola</taxon>
        <taxon>Entomobryomorpha</taxon>
        <taxon>Isotomoidea</taxon>
        <taxon>Isotomidae</taxon>
        <taxon>Proisotominae</taxon>
        <taxon>Folsomia</taxon>
    </lineage>
</organism>
<feature type="domain" description="C2H2-type" evidence="7">
    <location>
        <begin position="356"/>
        <end position="384"/>
    </location>
</feature>
<feature type="domain" description="C2H2-type" evidence="7">
    <location>
        <begin position="525"/>
        <end position="553"/>
    </location>
</feature>
<dbReference type="PANTHER" id="PTHR24409:SF295">
    <property type="entry name" value="AZ2-RELATED"/>
    <property type="match status" value="1"/>
</dbReference>
<dbReference type="AlphaFoldDB" id="A0A226DY11"/>
<accession>A0A226DY11</accession>
<dbReference type="Pfam" id="PF00096">
    <property type="entry name" value="zf-C2H2"/>
    <property type="match status" value="2"/>
</dbReference>
<dbReference type="Gene3D" id="3.30.160.60">
    <property type="entry name" value="Classic Zinc Finger"/>
    <property type="match status" value="2"/>
</dbReference>
<gene>
    <name evidence="8" type="ORF">Fcan01_14831</name>
</gene>
<evidence type="ECO:0000256" key="1">
    <source>
        <dbReference type="ARBA" id="ARBA00022723"/>
    </source>
</evidence>
<sequence length="624" mass="71163">DSSGKFEFLSEISKAKDERRMEVIMDLSTSDSNASVSTINLDSSLVAEIGSGDESDMDQEEDGHQNTSPTIILPSDDDDDNNEAHSSLRGKLNRGNVAAMHKAVPLPIRPSVESIRRKCIVCLVPKPETEDVFIGRYVRKEIYILLEHLQAPLRGNGLDTGLCYDCMNELQRWHMFHQTRKTFLDKNPPEVFQLVEFPPSTTLYERTNEGIPVPIIKTTIPVIKANPVSYTERKMNQICNIYEKSGHQDCIVRAWTVEDLEYLAYHIHHAESFNSPAIAKLKLYFTDVKILLKVYCITCKQHISGGKAKYEEHATTYHGENPVRFPCDICGACLPDNDSSGANNFFEHWLRHFYFYSCTECEAILQSHGRFLRHMENVHKKPDQPILESGGPGIHFEPEPMPSIKLGDDEEDPEDDRIVSGQHNAIKRKKMEQKKKMPYIICKHCNKRIQRPFYKFHTKNCPVKTRRMEDASKSKKVLKRAGPSAATASANPQPANVENNNATTSGFQHFLQDHINFVHLNIKNYNCGVCGMSFISNCHLKSHEKTKHNKPQTSQATSFDCDKCQKKYFDEGSLQAHHCVTGDGPKSKHFKCEYCSRVFPLKGQLNRHKINDHGIDRRFNQIIQ</sequence>
<dbReference type="InterPro" id="IPR036236">
    <property type="entry name" value="Znf_C2H2_sf"/>
</dbReference>
<evidence type="ECO:0000256" key="3">
    <source>
        <dbReference type="ARBA" id="ARBA00022771"/>
    </source>
</evidence>
<keyword evidence="1" id="KW-0479">Metal-binding</keyword>
<dbReference type="Proteomes" id="UP000198287">
    <property type="component" value="Unassembled WGS sequence"/>
</dbReference>